<protein>
    <submittedName>
        <fullName evidence="2">Uncharacterized protein</fullName>
    </submittedName>
</protein>
<proteinExistence type="predicted"/>
<keyword evidence="1" id="KW-0732">Signal</keyword>
<reference evidence="2" key="1">
    <citation type="submission" date="2023-08" db="EMBL/GenBank/DDBJ databases">
        <authorList>
            <person name="Alioto T."/>
            <person name="Alioto T."/>
            <person name="Gomez Garrido J."/>
        </authorList>
    </citation>
    <scope>NUCLEOTIDE SEQUENCE</scope>
</reference>
<dbReference type="AlphaFoldDB" id="A0AA36FAM2"/>
<evidence type="ECO:0000313" key="3">
    <source>
        <dbReference type="Proteomes" id="UP001162480"/>
    </source>
</evidence>
<feature type="signal peptide" evidence="1">
    <location>
        <begin position="1"/>
        <end position="21"/>
    </location>
</feature>
<dbReference type="Proteomes" id="UP001162480">
    <property type="component" value="Chromosome 13"/>
</dbReference>
<name>A0AA36FAM2_OCTVU</name>
<evidence type="ECO:0000313" key="2">
    <source>
        <dbReference type="EMBL" id="CAI9732021.1"/>
    </source>
</evidence>
<dbReference type="EMBL" id="OX597826">
    <property type="protein sequence ID" value="CAI9732021.1"/>
    <property type="molecule type" value="Genomic_DNA"/>
</dbReference>
<organism evidence="2 3">
    <name type="scientific">Octopus vulgaris</name>
    <name type="common">Common octopus</name>
    <dbReference type="NCBI Taxonomy" id="6645"/>
    <lineage>
        <taxon>Eukaryota</taxon>
        <taxon>Metazoa</taxon>
        <taxon>Spiralia</taxon>
        <taxon>Lophotrochozoa</taxon>
        <taxon>Mollusca</taxon>
        <taxon>Cephalopoda</taxon>
        <taxon>Coleoidea</taxon>
        <taxon>Octopodiformes</taxon>
        <taxon>Octopoda</taxon>
        <taxon>Incirrata</taxon>
        <taxon>Octopodidae</taxon>
        <taxon>Octopus</taxon>
    </lineage>
</organism>
<evidence type="ECO:0000256" key="1">
    <source>
        <dbReference type="SAM" id="SignalP"/>
    </source>
</evidence>
<gene>
    <name evidence="2" type="ORF">OCTVUL_1B008991</name>
</gene>
<accession>A0AA36FAM2</accession>
<keyword evidence="3" id="KW-1185">Reference proteome</keyword>
<sequence length="100" mass="11393">MWYLKATLCILIGAIGMVSKGANKYVDQILGSELQKIILVGTSHISCNSFSMYLQSYSFSVNYFIKKFFLYTHRHHLFQLHGNSSICIFSCKNLSLDISD</sequence>
<feature type="chain" id="PRO_5041244677" evidence="1">
    <location>
        <begin position="22"/>
        <end position="100"/>
    </location>
</feature>